<dbReference type="EMBL" id="HE681720">
    <property type="protein sequence ID" value="CCG21776.1"/>
    <property type="molecule type" value="Genomic_DNA"/>
</dbReference>
<keyword evidence="8 11" id="KW-0498">Mitosis</keyword>
<dbReference type="HOGENOM" id="CLU_010510_0_1_1"/>
<comment type="similarity">
    <text evidence="3 11">Belongs to the CND2 (condensin subunit 2) family.</text>
</comment>
<dbReference type="GO" id="GO:0005737">
    <property type="term" value="C:cytoplasm"/>
    <property type="evidence" value="ECO:0007669"/>
    <property type="project" value="UniProtKB-SubCell"/>
</dbReference>
<accession>H8WZA8</accession>
<evidence type="ECO:0000256" key="1">
    <source>
        <dbReference type="ARBA" id="ARBA00004286"/>
    </source>
</evidence>
<reference evidence="13 14" key="1">
    <citation type="journal article" date="2012" name="PLoS ONE">
        <title>Sequence and analysis of the genome of the pathogenic yeast Candida orthopsilosis.</title>
        <authorList>
            <person name="Riccombeni A."/>
            <person name="Vidanes G."/>
            <person name="Proux-Wera E."/>
            <person name="Wolfe K.H."/>
            <person name="Butler G."/>
        </authorList>
    </citation>
    <scope>NUCLEOTIDE SEQUENCE [LARGE SCALE GENOMIC DNA]</scope>
    <source>
        <strain evidence="13 14">Co 90-125</strain>
    </source>
</reference>
<dbReference type="GO" id="GO:0051301">
    <property type="term" value="P:cell division"/>
    <property type="evidence" value="ECO:0007669"/>
    <property type="project" value="UniProtKB-KW"/>
</dbReference>
<keyword evidence="5" id="KW-0158">Chromosome</keyword>
<evidence type="ECO:0000256" key="8">
    <source>
        <dbReference type="ARBA" id="ARBA00022776"/>
    </source>
</evidence>
<name>H8WZA8_CANO9</name>
<feature type="compositionally biased region" description="Polar residues" evidence="12">
    <location>
        <begin position="80"/>
        <end position="98"/>
    </location>
</feature>
<evidence type="ECO:0000256" key="7">
    <source>
        <dbReference type="ARBA" id="ARBA00022618"/>
    </source>
</evidence>
<evidence type="ECO:0000256" key="10">
    <source>
        <dbReference type="ARBA" id="ARBA00023306"/>
    </source>
</evidence>
<dbReference type="PANTHER" id="PTHR13108:SF9">
    <property type="entry name" value="CONDENSIN COMPLEX SUBUNIT 2"/>
    <property type="match status" value="1"/>
</dbReference>
<dbReference type="AlphaFoldDB" id="H8WZA8"/>
<proteinExistence type="inferred from homology"/>
<dbReference type="GO" id="GO:0003682">
    <property type="term" value="F:chromatin binding"/>
    <property type="evidence" value="ECO:0007669"/>
    <property type="project" value="TreeGrafter"/>
</dbReference>
<evidence type="ECO:0000313" key="14">
    <source>
        <dbReference type="Proteomes" id="UP000005018"/>
    </source>
</evidence>
<dbReference type="Proteomes" id="UP000005018">
    <property type="component" value="Chromosome 2"/>
</dbReference>
<evidence type="ECO:0000256" key="5">
    <source>
        <dbReference type="ARBA" id="ARBA00022454"/>
    </source>
</evidence>
<evidence type="ECO:0000256" key="9">
    <source>
        <dbReference type="ARBA" id="ARBA00023067"/>
    </source>
</evidence>
<gene>
    <name evidence="13" type="ORF">CORT_0B00550</name>
</gene>
<evidence type="ECO:0000313" key="13">
    <source>
        <dbReference type="EMBL" id="CCG21776.1"/>
    </source>
</evidence>
<evidence type="ECO:0000256" key="4">
    <source>
        <dbReference type="ARBA" id="ARBA00016065"/>
    </source>
</evidence>
<dbReference type="GO" id="GO:0007076">
    <property type="term" value="P:mitotic chromosome condensation"/>
    <property type="evidence" value="ECO:0007669"/>
    <property type="project" value="InterPro"/>
</dbReference>
<keyword evidence="6" id="KW-0963">Cytoplasm</keyword>
<dbReference type="Pfam" id="PF05786">
    <property type="entry name" value="Cnd2"/>
    <property type="match status" value="1"/>
</dbReference>
<protein>
    <recommendedName>
        <fullName evidence="4 11">Condensin complex subunit 2</fullName>
    </recommendedName>
</protein>
<comment type="function">
    <text evidence="11">Regulatory subunit of the condensin complex, a complex required for conversion of interphase chromatin into mitotic-like condense chromosomes.</text>
</comment>
<keyword evidence="7 11" id="KW-0132">Cell division</keyword>
<dbReference type="RefSeq" id="XP_003867214.1">
    <property type="nucleotide sequence ID" value="XM_003867166.1"/>
</dbReference>
<sequence>MTSEFTTQYSKKKIKIIPIALKSVNKNQKLSNPVPNSMHVPTMSAQVLPKKRSKGDKRINSHNNASSGHISNHRNHHTVSRSTPQTNRIISGNQNGSAATRRVISNRVASHTRHVSRSLAHDDLSNESFEEVGIGFNENKHQILTNFEEWIKMSTDNKINIKNSWQFALIDYFHDLNVIKDGDHINFQRASATLDGCIKIYSNRIDSAATETGKLLSGLASKQNEKPRSSTSADDDGDALDGERVASDNEDENEDGTKKKRKVNKVVESTLVEFDTIRIKKLDQELAIDPLFKKALAEFDEGGAKSLLLNTLSIDSSGRVVFDATSTQNAQGMDDVNTQDLIDDADVDLSDLGQILFEDPIPIGEKSICPSLDEFRSALDDLHKAKSILNDFNTRMNDVQEIEMDQNDYDMDNDFGFDDFGDQEGLETPLNDNDLLNHVNESVMQKLFEEKTDPYTQSKTNTALLDEDLMNYFDEKLKISWAGPEHWKVSAFKKANNIDQFAKEKKPDISAPKKKKAVTAIDFFSSENVDEDLLFKSHKDPNFINLKSTNIYEVYDADIYEEIKEKNLLPDDIKFTSSRLVSLIQKPNTPIMYFPRTPIAYDTNEQGKLTDSNFFAEQYQARETQEQDGENPDDRERLAHSFHQAEYEDFDNDYDGIDFNDALQDVPENGISGQESYPLGATSESQLNSQPAGVIGKRRTEFVNFSRVAKRVDIKLLKDNIWRAMLEGVADKAVDNNNNSEPRRIRFNEVLRKVKTMYTSEQVKELSTSFCFICVLHLANEHGLTIKGNETNDNLEIIGI</sequence>
<evidence type="ECO:0000256" key="11">
    <source>
        <dbReference type="PIRNR" id="PIRNR017126"/>
    </source>
</evidence>
<organism evidence="13 14">
    <name type="scientific">Candida orthopsilosis (strain 90-125)</name>
    <name type="common">Yeast</name>
    <dbReference type="NCBI Taxonomy" id="1136231"/>
    <lineage>
        <taxon>Eukaryota</taxon>
        <taxon>Fungi</taxon>
        <taxon>Dikarya</taxon>
        <taxon>Ascomycota</taxon>
        <taxon>Saccharomycotina</taxon>
        <taxon>Pichiomycetes</taxon>
        <taxon>Debaryomycetaceae</taxon>
        <taxon>Candida/Lodderomyces clade</taxon>
        <taxon>Candida</taxon>
    </lineage>
</organism>
<comment type="subcellular location">
    <subcellularLocation>
        <location evidence="1">Chromosome</location>
    </subcellularLocation>
    <subcellularLocation>
        <location evidence="2">Cytoplasm</location>
    </subcellularLocation>
</comment>
<keyword evidence="9 11" id="KW-0226">DNA condensation</keyword>
<feature type="compositionally biased region" description="Polar residues" evidence="12">
    <location>
        <begin position="61"/>
        <end position="70"/>
    </location>
</feature>
<dbReference type="PANTHER" id="PTHR13108">
    <property type="entry name" value="CONDENSIN COMPLEX SUBUNIT 2"/>
    <property type="match status" value="1"/>
</dbReference>
<feature type="region of interest" description="Disordered" evidence="12">
    <location>
        <begin position="46"/>
        <end position="100"/>
    </location>
</feature>
<keyword evidence="14" id="KW-1185">Reference proteome</keyword>
<dbReference type="GO" id="GO:0000796">
    <property type="term" value="C:condensin complex"/>
    <property type="evidence" value="ECO:0007669"/>
    <property type="project" value="InterPro"/>
</dbReference>
<dbReference type="InterPro" id="IPR022816">
    <property type="entry name" value="Condensin_barren_su2"/>
</dbReference>
<dbReference type="OrthoDB" id="362021at2759"/>
<dbReference type="GeneID" id="14538251"/>
<evidence type="ECO:0000256" key="12">
    <source>
        <dbReference type="SAM" id="MobiDB-lite"/>
    </source>
</evidence>
<dbReference type="PIRSF" id="PIRSF017126">
    <property type="entry name" value="Condensin_H"/>
    <property type="match status" value="1"/>
</dbReference>
<evidence type="ECO:0000256" key="2">
    <source>
        <dbReference type="ARBA" id="ARBA00004496"/>
    </source>
</evidence>
<dbReference type="KEGG" id="cot:CORT_0B00550"/>
<keyword evidence="10 11" id="KW-0131">Cell cycle</keyword>
<evidence type="ECO:0000256" key="6">
    <source>
        <dbReference type="ARBA" id="ARBA00022490"/>
    </source>
</evidence>
<dbReference type="eggNOG" id="KOG2328">
    <property type="taxonomic scope" value="Eukaryota"/>
</dbReference>
<feature type="region of interest" description="Disordered" evidence="12">
    <location>
        <begin position="218"/>
        <end position="260"/>
    </location>
</feature>
<evidence type="ECO:0000256" key="3">
    <source>
        <dbReference type="ARBA" id="ARBA00009471"/>
    </source>
</evidence>